<keyword evidence="2" id="KW-1185">Reference proteome</keyword>
<sequence>MPRRCLTARRYGNNDDTGVITTTAAEVVHPPPSPPLRPSLVATPALRLMKAKVPGPDDDSYRPPPPAWYTGHRDALRITTVTPHLLFPNDRKDGWDRRCRLARP</sequence>
<dbReference type="Proteomes" id="UP000218811">
    <property type="component" value="Unassembled WGS sequence"/>
</dbReference>
<organism evidence="1 2">
    <name type="scientific">Wolfiporia cocos (strain MD-104)</name>
    <name type="common">Brown rot fungus</name>
    <dbReference type="NCBI Taxonomy" id="742152"/>
    <lineage>
        <taxon>Eukaryota</taxon>
        <taxon>Fungi</taxon>
        <taxon>Dikarya</taxon>
        <taxon>Basidiomycota</taxon>
        <taxon>Agaricomycotina</taxon>
        <taxon>Agaricomycetes</taxon>
        <taxon>Polyporales</taxon>
        <taxon>Phaeolaceae</taxon>
        <taxon>Wolfiporia</taxon>
    </lineage>
</organism>
<reference evidence="1 2" key="1">
    <citation type="journal article" date="2012" name="Science">
        <title>The Paleozoic origin of enzymatic lignin decomposition reconstructed from 31 fungal genomes.</title>
        <authorList>
            <person name="Floudas D."/>
            <person name="Binder M."/>
            <person name="Riley R."/>
            <person name="Barry K."/>
            <person name="Blanchette R.A."/>
            <person name="Henrissat B."/>
            <person name="Martinez A.T."/>
            <person name="Otillar R."/>
            <person name="Spatafora J.W."/>
            <person name="Yadav J.S."/>
            <person name="Aerts A."/>
            <person name="Benoit I."/>
            <person name="Boyd A."/>
            <person name="Carlson A."/>
            <person name="Copeland A."/>
            <person name="Coutinho P.M."/>
            <person name="de Vries R.P."/>
            <person name="Ferreira P."/>
            <person name="Findley K."/>
            <person name="Foster B."/>
            <person name="Gaskell J."/>
            <person name="Glotzer D."/>
            <person name="Gorecki P."/>
            <person name="Heitman J."/>
            <person name="Hesse C."/>
            <person name="Hori C."/>
            <person name="Igarashi K."/>
            <person name="Jurgens J.A."/>
            <person name="Kallen N."/>
            <person name="Kersten P."/>
            <person name="Kohler A."/>
            <person name="Kuees U."/>
            <person name="Kumar T.K.A."/>
            <person name="Kuo A."/>
            <person name="LaButti K."/>
            <person name="Larrondo L.F."/>
            <person name="Lindquist E."/>
            <person name="Ling A."/>
            <person name="Lombard V."/>
            <person name="Lucas S."/>
            <person name="Lundell T."/>
            <person name="Martin R."/>
            <person name="McLaughlin D.J."/>
            <person name="Morgenstern I."/>
            <person name="Morin E."/>
            <person name="Murat C."/>
            <person name="Nagy L.G."/>
            <person name="Nolan M."/>
            <person name="Ohm R.A."/>
            <person name="Patyshakuliyeva A."/>
            <person name="Rokas A."/>
            <person name="Ruiz-Duenas F.J."/>
            <person name="Sabat G."/>
            <person name="Salamov A."/>
            <person name="Samejima M."/>
            <person name="Schmutz J."/>
            <person name="Slot J.C."/>
            <person name="St John F."/>
            <person name="Stenlid J."/>
            <person name="Sun H."/>
            <person name="Sun S."/>
            <person name="Syed K."/>
            <person name="Tsang A."/>
            <person name="Wiebenga A."/>
            <person name="Young D."/>
            <person name="Pisabarro A."/>
            <person name="Eastwood D.C."/>
            <person name="Martin F."/>
            <person name="Cullen D."/>
            <person name="Grigoriev I.V."/>
            <person name="Hibbett D.S."/>
        </authorList>
    </citation>
    <scope>NUCLEOTIDE SEQUENCE [LARGE SCALE GENOMIC DNA]</scope>
    <source>
        <strain evidence="1 2">MD-104</strain>
    </source>
</reference>
<protein>
    <submittedName>
        <fullName evidence="1">Uncharacterized protein</fullName>
    </submittedName>
</protein>
<evidence type="ECO:0000313" key="1">
    <source>
        <dbReference type="EMBL" id="PCH33464.1"/>
    </source>
</evidence>
<dbReference type="EMBL" id="KB467831">
    <property type="protein sequence ID" value="PCH33464.1"/>
    <property type="molecule type" value="Genomic_DNA"/>
</dbReference>
<evidence type="ECO:0000313" key="2">
    <source>
        <dbReference type="Proteomes" id="UP000218811"/>
    </source>
</evidence>
<dbReference type="AlphaFoldDB" id="A0A2H3J9Y6"/>
<name>A0A2H3J9Y6_WOLCO</name>
<accession>A0A2H3J9Y6</accession>
<gene>
    <name evidence="1" type="ORF">WOLCODRAFT_147558</name>
</gene>
<proteinExistence type="predicted"/>